<gene>
    <name evidence="1" type="ORF">CDAUBV1_LOCUS5806</name>
</gene>
<protein>
    <submittedName>
        <fullName evidence="1">Uncharacterized protein</fullName>
    </submittedName>
</protein>
<dbReference type="AlphaFoldDB" id="A0AAV2T9Z8"/>
<accession>A0AAV2T9Z8</accession>
<name>A0AAV2T9Z8_CALDB</name>
<organism evidence="1 2">
    <name type="scientific">Calicophoron daubneyi</name>
    <name type="common">Rumen fluke</name>
    <name type="synonym">Paramphistomum daubneyi</name>
    <dbReference type="NCBI Taxonomy" id="300641"/>
    <lineage>
        <taxon>Eukaryota</taxon>
        <taxon>Metazoa</taxon>
        <taxon>Spiralia</taxon>
        <taxon>Lophotrochozoa</taxon>
        <taxon>Platyhelminthes</taxon>
        <taxon>Trematoda</taxon>
        <taxon>Digenea</taxon>
        <taxon>Plagiorchiida</taxon>
        <taxon>Pronocephalata</taxon>
        <taxon>Paramphistomoidea</taxon>
        <taxon>Paramphistomidae</taxon>
        <taxon>Calicophoron</taxon>
    </lineage>
</organism>
<dbReference type="Proteomes" id="UP001497525">
    <property type="component" value="Unassembled WGS sequence"/>
</dbReference>
<evidence type="ECO:0000313" key="2">
    <source>
        <dbReference type="Proteomes" id="UP001497525"/>
    </source>
</evidence>
<comment type="caution">
    <text evidence="1">The sequence shown here is derived from an EMBL/GenBank/DDBJ whole genome shotgun (WGS) entry which is preliminary data.</text>
</comment>
<reference evidence="1" key="1">
    <citation type="submission" date="2024-06" db="EMBL/GenBank/DDBJ databases">
        <authorList>
            <person name="Liu X."/>
            <person name="Lenzi L."/>
            <person name="Haldenby T S."/>
            <person name="Uol C."/>
        </authorList>
    </citation>
    <scope>NUCLEOTIDE SEQUENCE</scope>
</reference>
<sequence length="105" mass="12611">MFCQFLFCTTLSVFHMLKSIALYALDVYFAARFRWLKFVTSTGFHTLTLVSRLFHSEILYKKVDILYGWENFCSRTLMIQRHWVNDQRRLGMGIEKFKNLDPRDS</sequence>
<dbReference type="EMBL" id="CAXLJL010000145">
    <property type="protein sequence ID" value="CAL5132926.1"/>
    <property type="molecule type" value="Genomic_DNA"/>
</dbReference>
<evidence type="ECO:0000313" key="1">
    <source>
        <dbReference type="EMBL" id="CAL5132926.1"/>
    </source>
</evidence>
<proteinExistence type="predicted"/>